<accession>A0A7X6D1C7</accession>
<dbReference type="GO" id="GO:0140098">
    <property type="term" value="F:catalytic activity, acting on RNA"/>
    <property type="evidence" value="ECO:0007669"/>
    <property type="project" value="UniProtKB-ARBA"/>
</dbReference>
<dbReference type="EMBL" id="JAAVJD010000071">
    <property type="protein sequence ID" value="NJQ06203.1"/>
    <property type="molecule type" value="Genomic_DNA"/>
</dbReference>
<dbReference type="GO" id="GO:0003723">
    <property type="term" value="F:RNA binding"/>
    <property type="evidence" value="ECO:0007669"/>
    <property type="project" value="InterPro"/>
</dbReference>
<comment type="caution">
    <text evidence="7">The sequence shown here is derived from an EMBL/GenBank/DDBJ whole genome shotgun (WGS) entry which is preliminary data.</text>
</comment>
<name>A0A7X6D1C7_9ACTN</name>
<dbReference type="SUPFAM" id="SSF55120">
    <property type="entry name" value="Pseudouridine synthase"/>
    <property type="match status" value="1"/>
</dbReference>
<evidence type="ECO:0000256" key="1">
    <source>
        <dbReference type="ARBA" id="ARBA00000073"/>
    </source>
</evidence>
<dbReference type="CDD" id="cd02869">
    <property type="entry name" value="PseudoU_synth_RluA_like"/>
    <property type="match status" value="1"/>
</dbReference>
<dbReference type="PANTHER" id="PTHR21600:SF87">
    <property type="entry name" value="RNA PSEUDOURIDYLATE SYNTHASE DOMAIN-CONTAINING PROTEIN 1"/>
    <property type="match status" value="1"/>
</dbReference>
<dbReference type="RefSeq" id="WP_167970066.1">
    <property type="nucleotide sequence ID" value="NZ_BHZG01000073.1"/>
</dbReference>
<dbReference type="InterPro" id="IPR020103">
    <property type="entry name" value="PsdUridine_synth_cat_dom_sf"/>
</dbReference>
<keyword evidence="8" id="KW-1185">Reference proteome</keyword>
<dbReference type="InterPro" id="IPR006224">
    <property type="entry name" value="PsdUridine_synth_RluA-like_CS"/>
</dbReference>
<proteinExistence type="inferred from homology"/>
<feature type="compositionally biased region" description="Low complexity" evidence="5">
    <location>
        <begin position="15"/>
        <end position="27"/>
    </location>
</feature>
<dbReference type="Gene3D" id="3.30.2350.10">
    <property type="entry name" value="Pseudouridine synthase"/>
    <property type="match status" value="1"/>
</dbReference>
<reference evidence="7 8" key="1">
    <citation type="submission" date="2020-03" db="EMBL/GenBank/DDBJ databases">
        <title>Draft genome of Streptomyces sp. ventii, isolated from the Axial Seamount in the Pacific Ocean, and resequencing of the two type strains Streptomyces lonarensis strain NCL 716 and Streptomyces bohaiensis strain 11A07.</title>
        <authorList>
            <person name="Loughran R.M."/>
            <person name="Pfannmuller K.M."/>
            <person name="Wasson B.J."/>
            <person name="Deadmond M.C."/>
            <person name="Paddock B.E."/>
            <person name="Koyack M.J."/>
            <person name="Gallegos D.A."/>
            <person name="Mitchell E.A."/>
            <person name="Ushijima B."/>
            <person name="Saw J.H."/>
            <person name="Mcphail K.L."/>
            <person name="Videau P."/>
        </authorList>
    </citation>
    <scope>NUCLEOTIDE SEQUENCE [LARGE SCALE GENOMIC DNA]</scope>
    <source>
        <strain evidence="7 8">NCL716</strain>
    </source>
</reference>
<feature type="domain" description="Pseudouridine synthase RsuA/RluA-like" evidence="6">
    <location>
        <begin position="48"/>
        <end position="217"/>
    </location>
</feature>
<dbReference type="AlphaFoldDB" id="A0A7X6D1C7"/>
<dbReference type="GO" id="GO:0009982">
    <property type="term" value="F:pseudouridine synthase activity"/>
    <property type="evidence" value="ECO:0007669"/>
    <property type="project" value="InterPro"/>
</dbReference>
<evidence type="ECO:0000313" key="8">
    <source>
        <dbReference type="Proteomes" id="UP000578686"/>
    </source>
</evidence>
<dbReference type="InterPro" id="IPR006145">
    <property type="entry name" value="PsdUridine_synth_RsuA/RluA"/>
</dbReference>
<comment type="similarity">
    <text evidence="2">Belongs to the pseudouridine synthase RluA family.</text>
</comment>
<organism evidence="7 8">
    <name type="scientific">Streptomyces lonarensis</name>
    <dbReference type="NCBI Taxonomy" id="700599"/>
    <lineage>
        <taxon>Bacteria</taxon>
        <taxon>Bacillati</taxon>
        <taxon>Actinomycetota</taxon>
        <taxon>Actinomycetes</taxon>
        <taxon>Kitasatosporales</taxon>
        <taxon>Streptomycetaceae</taxon>
        <taxon>Streptomyces</taxon>
    </lineage>
</organism>
<gene>
    <name evidence="7" type="ORF">HCN56_11570</name>
</gene>
<evidence type="ECO:0000256" key="5">
    <source>
        <dbReference type="SAM" id="MobiDB-lite"/>
    </source>
</evidence>
<dbReference type="PROSITE" id="PS01129">
    <property type="entry name" value="PSI_RLU"/>
    <property type="match status" value="1"/>
</dbReference>
<evidence type="ECO:0000256" key="4">
    <source>
        <dbReference type="ARBA" id="ARBA00033164"/>
    </source>
</evidence>
<evidence type="ECO:0000256" key="2">
    <source>
        <dbReference type="ARBA" id="ARBA00010876"/>
    </source>
</evidence>
<feature type="region of interest" description="Disordered" evidence="5">
    <location>
        <begin position="1"/>
        <end position="39"/>
    </location>
</feature>
<dbReference type="PANTHER" id="PTHR21600">
    <property type="entry name" value="MITOCHONDRIAL RNA PSEUDOURIDINE SYNTHASE"/>
    <property type="match status" value="1"/>
</dbReference>
<dbReference type="GO" id="GO:0000455">
    <property type="term" value="P:enzyme-directed rRNA pseudouridine synthesis"/>
    <property type="evidence" value="ECO:0007669"/>
    <property type="project" value="TreeGrafter"/>
</dbReference>
<comment type="catalytic activity">
    <reaction evidence="1">
        <text>a uridine in RNA = a pseudouridine in RNA</text>
        <dbReference type="Rhea" id="RHEA:48348"/>
        <dbReference type="Rhea" id="RHEA-COMP:12068"/>
        <dbReference type="Rhea" id="RHEA-COMP:12069"/>
        <dbReference type="ChEBI" id="CHEBI:65314"/>
        <dbReference type="ChEBI" id="CHEBI:65315"/>
    </reaction>
</comment>
<protein>
    <recommendedName>
        <fullName evidence="3">RNA pseudouridylate synthase</fullName>
    </recommendedName>
    <alternativeName>
        <fullName evidence="4">RNA-uridine isomerase</fullName>
    </alternativeName>
</protein>
<evidence type="ECO:0000259" key="6">
    <source>
        <dbReference type="Pfam" id="PF00849"/>
    </source>
</evidence>
<dbReference type="Pfam" id="PF00849">
    <property type="entry name" value="PseudoU_synth_2"/>
    <property type="match status" value="1"/>
</dbReference>
<dbReference type="Proteomes" id="UP000578686">
    <property type="component" value="Unassembled WGS sequence"/>
</dbReference>
<evidence type="ECO:0000313" key="7">
    <source>
        <dbReference type="EMBL" id="NJQ06203.1"/>
    </source>
</evidence>
<evidence type="ECO:0000256" key="3">
    <source>
        <dbReference type="ARBA" id="ARBA00031870"/>
    </source>
</evidence>
<sequence>MATRHNGAPAETATGEAPGADGGARAATTDSDWPTIRRRTTVREDEAVLVIDKPADVSVVGERHDTDLMQLAKDAGEWLMPAHRIDKVTSGVVLLARSLPVHADLARQFNRRSVGKAYLAVVRNDGLPGAGPVLPEEGEVELPLSVGRKSRVRVAAPRESIRGEGGRWSVAEGDVLAKVRTYPSKTLFATVWRDERHTVLVVRPVTGRRHQIRVHLAWIGHPIEGDPLFDRAAAADGARTCLHSWQLAYDEEWADGERVTVSAAPDDAFWAPVRDRLPGTVDEVLERAARLLGRMERRARSGR</sequence>
<dbReference type="InterPro" id="IPR050188">
    <property type="entry name" value="RluA_PseudoU_synthase"/>
</dbReference>